<sequence>LTDLLNEEEFKKQYTQNGGSDLTCKQRWCGTSNPVELVEVLEEMVGNWKALGKIMLSVSLERMDELSTTGKKSFEHLQGFLESESYDLYRGALDALLPLSRACERFSSQGVTVFEGLQIFWGAISPFLEGSNVSEHTKLLVRKK</sequence>
<feature type="non-terminal residue" evidence="1">
    <location>
        <position position="144"/>
    </location>
</feature>
<proteinExistence type="predicted"/>
<dbReference type="Proteomes" id="UP000553632">
    <property type="component" value="Unassembled WGS sequence"/>
</dbReference>
<feature type="non-terminal residue" evidence="1">
    <location>
        <position position="1"/>
    </location>
</feature>
<evidence type="ECO:0000313" key="1">
    <source>
        <dbReference type="EMBL" id="KAF4742030.1"/>
    </source>
</evidence>
<evidence type="ECO:0000313" key="2">
    <source>
        <dbReference type="Proteomes" id="UP000553632"/>
    </source>
</evidence>
<keyword evidence="2" id="KW-1185">Reference proteome</keyword>
<name>A0A7J6TCE2_PEROL</name>
<organism evidence="1 2">
    <name type="scientific">Perkinsus olseni</name>
    <name type="common">Perkinsus atlanticus</name>
    <dbReference type="NCBI Taxonomy" id="32597"/>
    <lineage>
        <taxon>Eukaryota</taxon>
        <taxon>Sar</taxon>
        <taxon>Alveolata</taxon>
        <taxon>Perkinsozoa</taxon>
        <taxon>Perkinsea</taxon>
        <taxon>Perkinsida</taxon>
        <taxon>Perkinsidae</taxon>
        <taxon>Perkinsus</taxon>
    </lineage>
</organism>
<gene>
    <name evidence="1" type="ORF">FOZ63_017593</name>
</gene>
<reference evidence="1 2" key="1">
    <citation type="submission" date="2020-04" db="EMBL/GenBank/DDBJ databases">
        <title>Perkinsus olseni comparative genomics.</title>
        <authorList>
            <person name="Bogema D.R."/>
        </authorList>
    </citation>
    <scope>NUCLEOTIDE SEQUENCE [LARGE SCALE GENOMIC DNA]</scope>
    <source>
        <strain evidence="1 2">ATCC PRA-207</strain>
    </source>
</reference>
<comment type="caution">
    <text evidence="1">The sequence shown here is derived from an EMBL/GenBank/DDBJ whole genome shotgun (WGS) entry which is preliminary data.</text>
</comment>
<dbReference type="AlphaFoldDB" id="A0A7J6TCE2"/>
<dbReference type="EMBL" id="JABANO010012296">
    <property type="protein sequence ID" value="KAF4742030.1"/>
    <property type="molecule type" value="Genomic_DNA"/>
</dbReference>
<accession>A0A7J6TCE2</accession>
<protein>
    <submittedName>
        <fullName evidence="1">Uncharacterized protein</fullName>
    </submittedName>
</protein>